<dbReference type="RefSeq" id="WP_031392787.1">
    <property type="nucleotide sequence ID" value="NZ_JPNB01000003.1"/>
</dbReference>
<keyword evidence="4" id="KW-1185">Reference proteome</keyword>
<dbReference type="SMART" id="SM00052">
    <property type="entry name" value="EAL"/>
    <property type="match status" value="1"/>
</dbReference>
<dbReference type="InterPro" id="IPR000160">
    <property type="entry name" value="GGDEF_dom"/>
</dbReference>
<dbReference type="AlphaFoldDB" id="A0A4R1QW07"/>
<dbReference type="PROSITE" id="PS50883">
    <property type="entry name" value="EAL"/>
    <property type="match status" value="1"/>
</dbReference>
<dbReference type="Gene3D" id="3.30.70.270">
    <property type="match status" value="1"/>
</dbReference>
<dbReference type="Gene3D" id="3.10.580.10">
    <property type="entry name" value="CBS-domain"/>
    <property type="match status" value="1"/>
</dbReference>
<dbReference type="Gene3D" id="3.20.20.450">
    <property type="entry name" value="EAL domain"/>
    <property type="match status" value="1"/>
</dbReference>
<dbReference type="NCBIfam" id="TIGR00254">
    <property type="entry name" value="GGDEF"/>
    <property type="match status" value="1"/>
</dbReference>
<evidence type="ECO:0000259" key="1">
    <source>
        <dbReference type="PROSITE" id="PS50883"/>
    </source>
</evidence>
<evidence type="ECO:0000313" key="4">
    <source>
        <dbReference type="Proteomes" id="UP000295718"/>
    </source>
</evidence>
<dbReference type="Pfam" id="PF00990">
    <property type="entry name" value="GGDEF"/>
    <property type="match status" value="1"/>
</dbReference>
<comment type="caution">
    <text evidence="3">The sequence shown here is derived from an EMBL/GenBank/DDBJ whole genome shotgun (WGS) entry which is preliminary data.</text>
</comment>
<evidence type="ECO:0000259" key="2">
    <source>
        <dbReference type="PROSITE" id="PS50887"/>
    </source>
</evidence>
<dbReference type="Proteomes" id="UP000295718">
    <property type="component" value="Unassembled WGS sequence"/>
</dbReference>
<protein>
    <submittedName>
        <fullName evidence="3">Diguanylate cyclase/phosphodiesterase</fullName>
    </submittedName>
</protein>
<dbReference type="InterPro" id="IPR046342">
    <property type="entry name" value="CBS_dom_sf"/>
</dbReference>
<name>A0A4R1QW07_9FIRM</name>
<dbReference type="SUPFAM" id="SSF141868">
    <property type="entry name" value="EAL domain-like"/>
    <property type="match status" value="1"/>
</dbReference>
<evidence type="ECO:0000313" key="3">
    <source>
        <dbReference type="EMBL" id="TCL54450.1"/>
    </source>
</evidence>
<dbReference type="SUPFAM" id="SSF54631">
    <property type="entry name" value="CBS-domain pair"/>
    <property type="match status" value="1"/>
</dbReference>
<dbReference type="STRING" id="1469948.GCA_000732725_04186"/>
<sequence length="579" mass="65790">MVDWKLELDNIIEEKRIRSVFQPIVSLRDGDILGFEALSRILGDSVIKNIEMLFEQAVLQERIWELEKLCRTKSLSTLFEARSYKKKLFLNVNPLVMHDAKFRQGFTKEHLDTYHVSPEQVIIEITENCSVKESEAFQATVAHYKQQGYEIALDDVGSCYSGLNLICDIKPHFIKLDRKLVQNVHNDGMKRALIKSLVGLTDSLGMFLIAEGIEAEEELDALIEVGVHYGQGFLLGRPGEVIDTLDHQVLSIIRKCNARKNSGIHMGVEKYYIHNISAFGKTVPFHMMVEEVAVLFDKNPDIQGVTVIDNNNRSMGIVTRDKLSQCLGGRYGFSLHQRKKIGSIMEKRFLMVDRMSSISAVANSAMERENECLYDFVVVTNAGEYGGIVTVKDLLQKTIEIAVTAAKLQNPLTELPGNLLIEEEIEKAIRSEEKYTVVYFDLDNFKAFNDVYGFGKGDLAIKEFAEILKSNISEEDFVGHIGGDDFVAIFKQHNCEYLCSRIIKDYEERVHSYYSPEDRRNGYIETPNRQGELERFPLLSVTAAIADSREKCYSSAQEISELLAVRKKYKKNQKGKVAM</sequence>
<organism evidence="3 4">
    <name type="scientific">Kineothrix alysoides</name>
    <dbReference type="NCBI Taxonomy" id="1469948"/>
    <lineage>
        <taxon>Bacteria</taxon>
        <taxon>Bacillati</taxon>
        <taxon>Bacillota</taxon>
        <taxon>Clostridia</taxon>
        <taxon>Lachnospirales</taxon>
        <taxon>Lachnospiraceae</taxon>
        <taxon>Kineothrix</taxon>
    </lineage>
</organism>
<reference evidence="3 4" key="1">
    <citation type="submission" date="2019-03" db="EMBL/GenBank/DDBJ databases">
        <title>Genomic Encyclopedia of Type Strains, Phase IV (KMG-IV): sequencing the most valuable type-strain genomes for metagenomic binning, comparative biology and taxonomic classification.</title>
        <authorList>
            <person name="Goeker M."/>
        </authorList>
    </citation>
    <scope>NUCLEOTIDE SEQUENCE [LARGE SCALE GENOMIC DNA]</scope>
    <source>
        <strain evidence="3 4">DSM 100556</strain>
    </source>
</reference>
<dbReference type="PANTHER" id="PTHR33121">
    <property type="entry name" value="CYCLIC DI-GMP PHOSPHODIESTERASE PDEF"/>
    <property type="match status" value="1"/>
</dbReference>
<dbReference type="CDD" id="cd01948">
    <property type="entry name" value="EAL"/>
    <property type="match status" value="1"/>
</dbReference>
<dbReference type="InterPro" id="IPR043128">
    <property type="entry name" value="Rev_trsase/Diguanyl_cyclase"/>
</dbReference>
<dbReference type="InterPro" id="IPR001633">
    <property type="entry name" value="EAL_dom"/>
</dbReference>
<dbReference type="PANTHER" id="PTHR33121:SF76">
    <property type="entry name" value="SIGNALING PROTEIN"/>
    <property type="match status" value="1"/>
</dbReference>
<dbReference type="InterPro" id="IPR029787">
    <property type="entry name" value="Nucleotide_cyclase"/>
</dbReference>
<accession>A0A4R1QW07</accession>
<dbReference type="InterPro" id="IPR000644">
    <property type="entry name" value="CBS_dom"/>
</dbReference>
<dbReference type="Pfam" id="PF00563">
    <property type="entry name" value="EAL"/>
    <property type="match status" value="1"/>
</dbReference>
<dbReference type="InterPro" id="IPR035919">
    <property type="entry name" value="EAL_sf"/>
</dbReference>
<dbReference type="CDD" id="cd01949">
    <property type="entry name" value="GGDEF"/>
    <property type="match status" value="1"/>
</dbReference>
<feature type="domain" description="EAL" evidence="1">
    <location>
        <begin position="1"/>
        <end position="252"/>
    </location>
</feature>
<dbReference type="InterPro" id="IPR050706">
    <property type="entry name" value="Cyclic-di-GMP_PDE-like"/>
</dbReference>
<dbReference type="SUPFAM" id="SSF55073">
    <property type="entry name" value="Nucleotide cyclase"/>
    <property type="match status" value="1"/>
</dbReference>
<dbReference type="GO" id="GO:0071111">
    <property type="term" value="F:cyclic-guanylate-specific phosphodiesterase activity"/>
    <property type="evidence" value="ECO:0007669"/>
    <property type="project" value="InterPro"/>
</dbReference>
<dbReference type="PROSITE" id="PS50887">
    <property type="entry name" value="GGDEF"/>
    <property type="match status" value="1"/>
</dbReference>
<dbReference type="SMART" id="SM00267">
    <property type="entry name" value="GGDEF"/>
    <property type="match status" value="1"/>
</dbReference>
<proteinExistence type="predicted"/>
<dbReference type="EMBL" id="SLUO01000020">
    <property type="protein sequence ID" value="TCL54450.1"/>
    <property type="molecule type" value="Genomic_DNA"/>
</dbReference>
<dbReference type="OrthoDB" id="9813903at2"/>
<gene>
    <name evidence="3" type="ORF">EDD76_12054</name>
</gene>
<dbReference type="Pfam" id="PF00571">
    <property type="entry name" value="CBS"/>
    <property type="match status" value="2"/>
</dbReference>
<feature type="domain" description="GGDEF" evidence="2">
    <location>
        <begin position="433"/>
        <end position="579"/>
    </location>
</feature>